<proteinExistence type="predicted"/>
<dbReference type="PANTHER" id="PTHR14787:SF1">
    <property type="entry name" value="ATPASE PAAT"/>
    <property type="match status" value="1"/>
</dbReference>
<dbReference type="AlphaFoldDB" id="A0A2A3EEU6"/>
<gene>
    <name evidence="1" type="ORF">APICC_08547</name>
</gene>
<sequence>MELNLNQKVEDSSLKLDTNFLQISCNWQISNNKQFCDTFTVKSSSLEFKKTNFEDIVSLNTCISLQPTDSNNEPCMLDIKLTNGQKISQIAVVSEAYVLEFFKQFGEYETTKFAEFIDEFEDNSVYFAETAIFPHATEASIKFTKTKSKNSIMWIYGIKLYLTESINEPKNFSTEVFNPEIIKNFLSKFSFNNEGNNTTNDVQSCYMNILNSSKNKSVHKDNGKEMIQSIDKNITSNNIDIVTYIDKKFEDIEQRLMKRIDEMEQKTNQKLETILKQLETQYSIK</sequence>
<dbReference type="InterPro" id="IPR028043">
    <property type="entry name" value="PAAT-like"/>
</dbReference>
<reference evidence="1 2" key="1">
    <citation type="submission" date="2014-07" db="EMBL/GenBank/DDBJ databases">
        <title>Genomic and transcriptomic analysis on Apis cerana provide comprehensive insights into honey bee biology.</title>
        <authorList>
            <person name="Diao Q."/>
            <person name="Sun L."/>
            <person name="Zheng H."/>
            <person name="Zheng H."/>
            <person name="Xu S."/>
            <person name="Wang S."/>
            <person name="Zeng Z."/>
            <person name="Hu F."/>
            <person name="Su S."/>
            <person name="Wu J."/>
        </authorList>
    </citation>
    <scope>NUCLEOTIDE SEQUENCE [LARGE SCALE GENOMIC DNA]</scope>
    <source>
        <tissue evidence="1">Pupae without intestine</tissue>
    </source>
</reference>
<name>A0A2A3EEU6_APICC</name>
<dbReference type="OrthoDB" id="7880149at2759"/>
<accession>A0A2A3EEU6</accession>
<evidence type="ECO:0000313" key="2">
    <source>
        <dbReference type="Proteomes" id="UP000242457"/>
    </source>
</evidence>
<keyword evidence="2" id="KW-1185">Reference proteome</keyword>
<evidence type="ECO:0000313" key="1">
    <source>
        <dbReference type="EMBL" id="PBC30257.1"/>
    </source>
</evidence>
<dbReference type="PANTHER" id="PTHR14787">
    <property type="entry name" value="C10ORF188 FAMILY MEMBER"/>
    <property type="match status" value="1"/>
</dbReference>
<organism evidence="1 2">
    <name type="scientific">Apis cerana cerana</name>
    <name type="common">Oriental honeybee</name>
    <dbReference type="NCBI Taxonomy" id="94128"/>
    <lineage>
        <taxon>Eukaryota</taxon>
        <taxon>Metazoa</taxon>
        <taxon>Ecdysozoa</taxon>
        <taxon>Arthropoda</taxon>
        <taxon>Hexapoda</taxon>
        <taxon>Insecta</taxon>
        <taxon>Pterygota</taxon>
        <taxon>Neoptera</taxon>
        <taxon>Endopterygota</taxon>
        <taxon>Hymenoptera</taxon>
        <taxon>Apocrita</taxon>
        <taxon>Aculeata</taxon>
        <taxon>Apoidea</taxon>
        <taxon>Anthophila</taxon>
        <taxon>Apidae</taxon>
        <taxon>Apis</taxon>
    </lineage>
</organism>
<dbReference type="Proteomes" id="UP000242457">
    <property type="component" value="Unassembled WGS sequence"/>
</dbReference>
<dbReference type="Pfam" id="PF14958">
    <property type="entry name" value="PAAT-like"/>
    <property type="match status" value="1"/>
</dbReference>
<dbReference type="EMBL" id="KZ288266">
    <property type="protein sequence ID" value="PBC30257.1"/>
    <property type="molecule type" value="Genomic_DNA"/>
</dbReference>
<protein>
    <submittedName>
        <fullName evidence="1">Uncharacterized protein</fullName>
    </submittedName>
</protein>